<feature type="region of interest" description="Disordered" evidence="1">
    <location>
        <begin position="69"/>
        <end position="99"/>
    </location>
</feature>
<dbReference type="InterPro" id="IPR052521">
    <property type="entry name" value="Cell_div_SPOR-domain"/>
</dbReference>
<feature type="compositionally biased region" description="Pro residues" evidence="1">
    <location>
        <begin position="79"/>
        <end position="89"/>
    </location>
</feature>
<dbReference type="InterPro" id="IPR036680">
    <property type="entry name" value="SPOR-like_sf"/>
</dbReference>
<comment type="caution">
    <text evidence="4">The sequence shown here is derived from an EMBL/GenBank/DDBJ whole genome shotgun (WGS) entry which is preliminary data.</text>
</comment>
<organism evidence="4 5">
    <name type="scientific">Uliginosibacterium silvisoli</name>
    <dbReference type="NCBI Taxonomy" id="3114758"/>
    <lineage>
        <taxon>Bacteria</taxon>
        <taxon>Pseudomonadati</taxon>
        <taxon>Pseudomonadota</taxon>
        <taxon>Betaproteobacteria</taxon>
        <taxon>Rhodocyclales</taxon>
        <taxon>Zoogloeaceae</taxon>
        <taxon>Uliginosibacterium</taxon>
    </lineage>
</organism>
<dbReference type="PANTHER" id="PTHR38687">
    <property type="entry name" value="CELL DIVISION PROTEIN DEDD-RELATED"/>
    <property type="match status" value="1"/>
</dbReference>
<accession>A0ABU6K8N5</accession>
<dbReference type="EMBL" id="JAYXHS010000004">
    <property type="protein sequence ID" value="MEC5387951.1"/>
    <property type="molecule type" value="Genomic_DNA"/>
</dbReference>
<feature type="transmembrane region" description="Helical" evidence="2">
    <location>
        <begin position="18"/>
        <end position="36"/>
    </location>
</feature>
<dbReference type="SUPFAM" id="SSF110997">
    <property type="entry name" value="Sporulation related repeat"/>
    <property type="match status" value="1"/>
</dbReference>
<protein>
    <submittedName>
        <fullName evidence="4">SPOR domain-containing protein</fullName>
    </submittedName>
</protein>
<keyword evidence="5" id="KW-1185">Reference proteome</keyword>
<evidence type="ECO:0000256" key="1">
    <source>
        <dbReference type="SAM" id="MobiDB-lite"/>
    </source>
</evidence>
<proteinExistence type="predicted"/>
<evidence type="ECO:0000256" key="2">
    <source>
        <dbReference type="SAM" id="Phobius"/>
    </source>
</evidence>
<dbReference type="PANTHER" id="PTHR38687:SF1">
    <property type="entry name" value="CELL DIVISION PROTEIN DEDD"/>
    <property type="match status" value="1"/>
</dbReference>
<dbReference type="Pfam" id="PF05036">
    <property type="entry name" value="SPOR"/>
    <property type="match status" value="1"/>
</dbReference>
<dbReference type="RefSeq" id="WP_327600924.1">
    <property type="nucleotide sequence ID" value="NZ_JAYXHS010000004.1"/>
</dbReference>
<dbReference type="Proteomes" id="UP001331561">
    <property type="component" value="Unassembled WGS sequence"/>
</dbReference>
<dbReference type="InterPro" id="IPR007730">
    <property type="entry name" value="SPOR-like_dom"/>
</dbReference>
<reference evidence="4 5" key="1">
    <citation type="submission" date="2024-01" db="EMBL/GenBank/DDBJ databases">
        <title>Uliginosibacterium soil sp. nov.</title>
        <authorList>
            <person name="Lv Y."/>
        </authorList>
    </citation>
    <scope>NUCLEOTIDE SEQUENCE [LARGE SCALE GENOMIC DNA]</scope>
    <source>
        <strain evidence="4 5">H3</strain>
    </source>
</reference>
<name>A0ABU6K8N5_9RHOO</name>
<gene>
    <name evidence="4" type="ORF">VVD49_19615</name>
</gene>
<dbReference type="PROSITE" id="PS51724">
    <property type="entry name" value="SPOR"/>
    <property type="match status" value="1"/>
</dbReference>
<evidence type="ECO:0000259" key="3">
    <source>
        <dbReference type="PROSITE" id="PS51724"/>
    </source>
</evidence>
<dbReference type="Gene3D" id="3.30.70.1070">
    <property type="entry name" value="Sporulation related repeat"/>
    <property type="match status" value="1"/>
</dbReference>
<keyword evidence="2" id="KW-0472">Membrane</keyword>
<keyword evidence="2" id="KW-0812">Transmembrane</keyword>
<feature type="domain" description="SPOR" evidence="3">
    <location>
        <begin position="152"/>
        <end position="226"/>
    </location>
</feature>
<evidence type="ECO:0000313" key="4">
    <source>
        <dbReference type="EMBL" id="MEC5387951.1"/>
    </source>
</evidence>
<keyword evidence="2" id="KW-1133">Transmembrane helix</keyword>
<sequence length="226" mass="23169">MADTDAQLELKKRARRRLIGAIALVLAAAVFLPMVMDSEPHSGGNDLQIRIPSQEGSNYTSRLITTAPGASVPAASPQPAAPLVPPTDPEMPTTTVASSSAASMAVPAAAAAPSATSSHAASSKPAESSAKSSISAEARAKAALEGEALPVPATETRFFVQLGAYRDPENVKSVQAQLKRAGMTATTDKVGDKTRVRVGPFKTRQAADAAATRLKQGGLNGVVTTK</sequence>
<feature type="compositionally biased region" description="Low complexity" evidence="1">
    <location>
        <begin position="69"/>
        <end position="78"/>
    </location>
</feature>
<evidence type="ECO:0000313" key="5">
    <source>
        <dbReference type="Proteomes" id="UP001331561"/>
    </source>
</evidence>